<dbReference type="GO" id="GO:0005096">
    <property type="term" value="F:GTPase activator activity"/>
    <property type="evidence" value="ECO:0007669"/>
    <property type="project" value="InterPro"/>
</dbReference>
<dbReference type="GO" id="GO:0000226">
    <property type="term" value="P:microtubule cytoskeleton organization"/>
    <property type="evidence" value="ECO:0007669"/>
    <property type="project" value="TreeGrafter"/>
</dbReference>
<dbReference type="GO" id="GO:0007023">
    <property type="term" value="P:post-chaperonin tubulin folding pathway"/>
    <property type="evidence" value="ECO:0007669"/>
    <property type="project" value="InterPro"/>
</dbReference>
<evidence type="ECO:0000313" key="1">
    <source>
        <dbReference type="RefSeq" id="XP_020023734.1"/>
    </source>
</evidence>
<dbReference type="InterPro" id="IPR033162">
    <property type="entry name" value="TBCD"/>
</dbReference>
<dbReference type="RefSeq" id="XP_020023734.1">
    <property type="nucleotide sequence ID" value="XM_020168145.1"/>
</dbReference>
<dbReference type="InterPro" id="IPR011989">
    <property type="entry name" value="ARM-like"/>
</dbReference>
<name>A0A8B7UXP1_CASCN</name>
<dbReference type="OrthoDB" id="10253476at2759"/>
<dbReference type="GO" id="GO:0016328">
    <property type="term" value="C:lateral plasma membrane"/>
    <property type="evidence" value="ECO:0007669"/>
    <property type="project" value="TreeGrafter"/>
</dbReference>
<dbReference type="GO" id="GO:0070830">
    <property type="term" value="P:bicellular tight junction assembly"/>
    <property type="evidence" value="ECO:0007669"/>
    <property type="project" value="TreeGrafter"/>
</dbReference>
<dbReference type="GO" id="GO:0007021">
    <property type="term" value="P:tubulin complex assembly"/>
    <property type="evidence" value="ECO:0007669"/>
    <property type="project" value="InterPro"/>
</dbReference>
<dbReference type="Gene3D" id="1.25.10.10">
    <property type="entry name" value="Leucine-rich Repeat Variant"/>
    <property type="match status" value="1"/>
</dbReference>
<dbReference type="InterPro" id="IPR016024">
    <property type="entry name" value="ARM-type_fold"/>
</dbReference>
<gene>
    <name evidence="1" type="primary">LOC109689331</name>
</gene>
<dbReference type="GO" id="GO:0048487">
    <property type="term" value="F:beta-tubulin binding"/>
    <property type="evidence" value="ECO:0007669"/>
    <property type="project" value="InterPro"/>
</dbReference>
<dbReference type="PANTHER" id="PTHR12658">
    <property type="entry name" value="BETA-TUBULIN COFACTOR D"/>
    <property type="match status" value="1"/>
</dbReference>
<dbReference type="AlphaFoldDB" id="A0A8B7UXP1"/>
<reference evidence="1" key="1">
    <citation type="submission" date="2025-08" db="UniProtKB">
        <authorList>
            <consortium name="RefSeq"/>
        </authorList>
    </citation>
    <scope>IDENTIFICATION</scope>
    <source>
        <tissue evidence="1">Leukocyte</tissue>
    </source>
</reference>
<dbReference type="PANTHER" id="PTHR12658:SF0">
    <property type="entry name" value="TUBULIN-SPECIFIC CHAPERONE D"/>
    <property type="match status" value="1"/>
</dbReference>
<protein>
    <submittedName>
        <fullName evidence="1">Tubulin-specific chaperone D-like</fullName>
    </submittedName>
</protein>
<proteinExistence type="predicted"/>
<accession>A0A8B7UXP1</accession>
<organism evidence="1">
    <name type="scientific">Castor canadensis</name>
    <name type="common">American beaver</name>
    <dbReference type="NCBI Taxonomy" id="51338"/>
    <lineage>
        <taxon>Eukaryota</taxon>
        <taxon>Metazoa</taxon>
        <taxon>Chordata</taxon>
        <taxon>Craniata</taxon>
        <taxon>Vertebrata</taxon>
        <taxon>Euteleostomi</taxon>
        <taxon>Mammalia</taxon>
        <taxon>Eutheria</taxon>
        <taxon>Euarchontoglires</taxon>
        <taxon>Glires</taxon>
        <taxon>Rodentia</taxon>
        <taxon>Castorimorpha</taxon>
        <taxon>Castoridae</taxon>
        <taxon>Castor</taxon>
    </lineage>
</organism>
<sequence>MIDHLLTMKINHWDGTIRELSAKALHNLAPRAPEYSATHVLPALLPMTLSPDLHVRHGAILSCAEIVHALYKLAAQRDRPVTDYLDEKVVQSLKQIHQQLHDRHLYR</sequence>
<dbReference type="KEGG" id="ccan:109689331"/>
<dbReference type="SUPFAM" id="SSF48371">
    <property type="entry name" value="ARM repeat"/>
    <property type="match status" value="1"/>
</dbReference>
<dbReference type="GO" id="GO:0034333">
    <property type="term" value="P:adherens junction assembly"/>
    <property type="evidence" value="ECO:0007669"/>
    <property type="project" value="TreeGrafter"/>
</dbReference>